<reference evidence="1" key="1">
    <citation type="submission" date="2014-11" db="EMBL/GenBank/DDBJ databases">
        <authorList>
            <person name="Amaro Gonzalez C."/>
        </authorList>
    </citation>
    <scope>NUCLEOTIDE SEQUENCE</scope>
</reference>
<dbReference type="AlphaFoldDB" id="A0A0E9PJT0"/>
<accession>A0A0E9PJT0</accession>
<evidence type="ECO:0000313" key="1">
    <source>
        <dbReference type="EMBL" id="JAH04881.1"/>
    </source>
</evidence>
<organism evidence="1">
    <name type="scientific">Anguilla anguilla</name>
    <name type="common">European freshwater eel</name>
    <name type="synonym">Muraena anguilla</name>
    <dbReference type="NCBI Taxonomy" id="7936"/>
    <lineage>
        <taxon>Eukaryota</taxon>
        <taxon>Metazoa</taxon>
        <taxon>Chordata</taxon>
        <taxon>Craniata</taxon>
        <taxon>Vertebrata</taxon>
        <taxon>Euteleostomi</taxon>
        <taxon>Actinopterygii</taxon>
        <taxon>Neopterygii</taxon>
        <taxon>Teleostei</taxon>
        <taxon>Anguilliformes</taxon>
        <taxon>Anguillidae</taxon>
        <taxon>Anguilla</taxon>
    </lineage>
</organism>
<proteinExistence type="predicted"/>
<name>A0A0E9PJT0_ANGAN</name>
<sequence length="76" mass="8754">MCTSPLHCRSSAEGHMFEFQIRMFHYPVSPTEPMSFQDQYNPPGNLIRNMCPVFVLLAKFQVLKLHSEGVCLCYPC</sequence>
<reference evidence="1" key="2">
    <citation type="journal article" date="2015" name="Fish Shellfish Immunol.">
        <title>Early steps in the European eel (Anguilla anguilla)-Vibrio vulnificus interaction in the gills: Role of the RtxA13 toxin.</title>
        <authorList>
            <person name="Callol A."/>
            <person name="Pajuelo D."/>
            <person name="Ebbesson L."/>
            <person name="Teles M."/>
            <person name="MacKenzie S."/>
            <person name="Amaro C."/>
        </authorList>
    </citation>
    <scope>NUCLEOTIDE SEQUENCE</scope>
</reference>
<protein>
    <submittedName>
        <fullName evidence="1">Uncharacterized protein</fullName>
    </submittedName>
</protein>
<dbReference type="EMBL" id="GBXM01103696">
    <property type="protein sequence ID" value="JAH04881.1"/>
    <property type="molecule type" value="Transcribed_RNA"/>
</dbReference>